<dbReference type="Proteomes" id="UP000662111">
    <property type="component" value="Unassembled WGS sequence"/>
</dbReference>
<comment type="caution">
    <text evidence="3">The sequence shown here is derived from an EMBL/GenBank/DDBJ whole genome shotgun (WGS) entry which is preliminary data.</text>
</comment>
<accession>A0ABQ2F3X8</accession>
<keyword evidence="2" id="KW-0732">Signal</keyword>
<proteinExistence type="predicted"/>
<feature type="region of interest" description="Disordered" evidence="1">
    <location>
        <begin position="25"/>
        <end position="67"/>
    </location>
</feature>
<dbReference type="PROSITE" id="PS51257">
    <property type="entry name" value="PROKAR_LIPOPROTEIN"/>
    <property type="match status" value="1"/>
</dbReference>
<dbReference type="EMBL" id="BMLB01000001">
    <property type="protein sequence ID" value="GGK57865.1"/>
    <property type="molecule type" value="Genomic_DNA"/>
</dbReference>
<feature type="chain" id="PRO_5047045169" description="DUF3558 domain-containing protein" evidence="2">
    <location>
        <begin position="25"/>
        <end position="232"/>
    </location>
</feature>
<feature type="compositionally biased region" description="Low complexity" evidence="1">
    <location>
        <begin position="36"/>
        <end position="46"/>
    </location>
</feature>
<organism evidence="3 4">
    <name type="scientific">Ornithinimicrobium pekingense</name>
    <dbReference type="NCBI Taxonomy" id="384677"/>
    <lineage>
        <taxon>Bacteria</taxon>
        <taxon>Bacillati</taxon>
        <taxon>Actinomycetota</taxon>
        <taxon>Actinomycetes</taxon>
        <taxon>Micrococcales</taxon>
        <taxon>Ornithinimicrobiaceae</taxon>
        <taxon>Ornithinimicrobium</taxon>
    </lineage>
</organism>
<gene>
    <name evidence="3" type="ORF">GCM10011509_02870</name>
</gene>
<evidence type="ECO:0000313" key="4">
    <source>
        <dbReference type="Proteomes" id="UP000662111"/>
    </source>
</evidence>
<evidence type="ECO:0000256" key="1">
    <source>
        <dbReference type="SAM" id="MobiDB-lite"/>
    </source>
</evidence>
<name>A0ABQ2F3X8_9MICO</name>
<evidence type="ECO:0000313" key="3">
    <source>
        <dbReference type="EMBL" id="GGK57865.1"/>
    </source>
</evidence>
<reference evidence="4" key="1">
    <citation type="journal article" date="2019" name="Int. J. Syst. Evol. Microbiol.">
        <title>The Global Catalogue of Microorganisms (GCM) 10K type strain sequencing project: providing services to taxonomists for standard genome sequencing and annotation.</title>
        <authorList>
            <consortium name="The Broad Institute Genomics Platform"/>
            <consortium name="The Broad Institute Genome Sequencing Center for Infectious Disease"/>
            <person name="Wu L."/>
            <person name="Ma J."/>
        </authorList>
    </citation>
    <scope>NUCLEOTIDE SEQUENCE [LARGE SCALE GENOMIC DNA]</scope>
    <source>
        <strain evidence="4">CGMCC 1.5362</strain>
    </source>
</reference>
<protein>
    <recommendedName>
        <fullName evidence="5">DUF3558 domain-containing protein</fullName>
    </recommendedName>
</protein>
<sequence length="232" mass="22580">MPSRRRSRVSRLAALTLAGALALAGCSGDEDGGTPDGSPTGGDTAVGTGGADGAPQTGGEPVAAPTAPADIPAALGERSASGGGTSVTVDADQAGFVLPSGNIACSVTAGGAVCQIADKNFTPLADHLSEANLAGCTAEEADVMRLAAGRGAWTCVAEPLTGAARVGTGGWWAEQVGGETLDLDGATLAVLPYGSTLTVGPTSCTSAESGVSCTSSELGRSFSLARTTYNYG</sequence>
<evidence type="ECO:0008006" key="5">
    <source>
        <dbReference type="Google" id="ProtNLM"/>
    </source>
</evidence>
<keyword evidence="4" id="KW-1185">Reference proteome</keyword>
<feature type="signal peptide" evidence="2">
    <location>
        <begin position="1"/>
        <end position="24"/>
    </location>
</feature>
<evidence type="ECO:0000256" key="2">
    <source>
        <dbReference type="SAM" id="SignalP"/>
    </source>
</evidence>